<proteinExistence type="predicted"/>
<dbReference type="PANTHER" id="PTHR22941">
    <property type="entry name" value="SERPENTINE RECEPTOR"/>
    <property type="match status" value="1"/>
</dbReference>
<protein>
    <submittedName>
        <fullName evidence="3">Uncharacterized protein</fullName>
    </submittedName>
</protein>
<dbReference type="InterPro" id="IPR053220">
    <property type="entry name" value="Nematode_rcpt-like_serp_H"/>
</dbReference>
<feature type="transmembrane region" description="Helical" evidence="1">
    <location>
        <begin position="201"/>
        <end position="223"/>
    </location>
</feature>
<feature type="transmembrane region" description="Helical" evidence="1">
    <location>
        <begin position="136"/>
        <end position="158"/>
    </location>
</feature>
<dbReference type="Proteomes" id="UP000887575">
    <property type="component" value="Unassembled WGS sequence"/>
</dbReference>
<evidence type="ECO:0000256" key="1">
    <source>
        <dbReference type="SAM" id="Phobius"/>
    </source>
</evidence>
<keyword evidence="1" id="KW-0472">Membrane</keyword>
<dbReference type="AlphaFoldDB" id="A0AAF3EDN8"/>
<dbReference type="WBParaSite" id="MBELARI_LOCUS12092">
    <property type="protein sequence ID" value="MBELARI_LOCUS12092"/>
    <property type="gene ID" value="MBELARI_LOCUS12092"/>
</dbReference>
<feature type="transmembrane region" description="Helical" evidence="1">
    <location>
        <begin position="45"/>
        <end position="67"/>
    </location>
</feature>
<feature type="transmembrane region" description="Helical" evidence="1">
    <location>
        <begin position="244"/>
        <end position="264"/>
    </location>
</feature>
<dbReference type="Pfam" id="PF10318">
    <property type="entry name" value="7TM_GPCR_Srh"/>
    <property type="match status" value="1"/>
</dbReference>
<accession>A0AAF3EDN8</accession>
<evidence type="ECO:0000313" key="2">
    <source>
        <dbReference type="Proteomes" id="UP000887575"/>
    </source>
</evidence>
<keyword evidence="1" id="KW-0812">Transmembrane</keyword>
<feature type="transmembrane region" description="Helical" evidence="1">
    <location>
        <begin position="96"/>
        <end position="115"/>
    </location>
</feature>
<evidence type="ECO:0000313" key="3">
    <source>
        <dbReference type="WBParaSite" id="MBELARI_LOCUS12092"/>
    </source>
</evidence>
<name>A0AAF3EDN8_9BILA</name>
<keyword evidence="1" id="KW-1133">Transmembrane helix</keyword>
<organism evidence="2 3">
    <name type="scientific">Mesorhabditis belari</name>
    <dbReference type="NCBI Taxonomy" id="2138241"/>
    <lineage>
        <taxon>Eukaryota</taxon>
        <taxon>Metazoa</taxon>
        <taxon>Ecdysozoa</taxon>
        <taxon>Nematoda</taxon>
        <taxon>Chromadorea</taxon>
        <taxon>Rhabditida</taxon>
        <taxon>Rhabditina</taxon>
        <taxon>Rhabditomorpha</taxon>
        <taxon>Rhabditoidea</taxon>
        <taxon>Rhabditidae</taxon>
        <taxon>Mesorhabditinae</taxon>
        <taxon>Mesorhabditis</taxon>
    </lineage>
</organism>
<dbReference type="InterPro" id="IPR019422">
    <property type="entry name" value="7TM_GPCR_serpentine_rcpt_Srh"/>
</dbReference>
<keyword evidence="2" id="KW-1185">Reference proteome</keyword>
<reference evidence="3" key="1">
    <citation type="submission" date="2024-02" db="UniProtKB">
        <authorList>
            <consortium name="WormBaseParasite"/>
        </authorList>
    </citation>
    <scope>IDENTIFICATION</scope>
</reference>
<sequence length="305" mass="34731">MVTCNGSPYKDAKIKIYELDTFPCSLFNLFGLWTIYMATPKRLNYYVYYLLGYQLCCIVFDFGGAIIAFPVFSFPAKCAFIIGMASWIGVSTELQATAAVIITLSMLSILGIAIFQRQQSILPTDHILSFSMKLSIFVHFFILGHPLFITFFVVYFFFTTDSDLGTRQALQKYPELEQFLLQPSSICADSSFGENVATLPLIYLAVIIIVGLYLVAPAYLSLYAQRKIMSAKTLALQKKWLRNLNIQVFLFSLVIMVPVLWWIAVYQLSLINLTAEKNGDYREEFNCFRDPATKEISFVFDKLSQ</sequence>